<dbReference type="KEGG" id="kak:Kalk_07605"/>
<protein>
    <recommendedName>
        <fullName evidence="3">Peptidase C39-like domain-containing protein</fullName>
    </recommendedName>
</protein>
<keyword evidence="2" id="KW-1185">Reference proteome</keyword>
<dbReference type="Proteomes" id="UP000235116">
    <property type="component" value="Chromosome"/>
</dbReference>
<name>A0A2K9LLC8_9GAMM</name>
<dbReference type="AlphaFoldDB" id="A0A2K9LLC8"/>
<accession>A0A2K9LLC8</accession>
<dbReference type="OrthoDB" id="7057811at2"/>
<reference evidence="2" key="1">
    <citation type="submission" date="2017-08" db="EMBL/GenBank/DDBJ databases">
        <title>Direct submision.</title>
        <authorList>
            <person name="Kim S.-J."/>
            <person name="Rhee S.-K."/>
        </authorList>
    </citation>
    <scope>NUCLEOTIDE SEQUENCE [LARGE SCALE GENOMIC DNA]</scope>
    <source>
        <strain evidence="2">GI5</strain>
    </source>
</reference>
<evidence type="ECO:0000313" key="1">
    <source>
        <dbReference type="EMBL" id="AUM12285.1"/>
    </source>
</evidence>
<sequence>MQLLGQNYWGGVCGFVSVIHGILLSKNDGDALDGLSQNELEYNLGLSILAFLRYAKVSKPEVASELVRFTQAFGGVHAHKTIDSLIQECQRSVEAIKGGTNGAKATESGWGVAMTKNALIAYINWIGARATEVPHNGVWSKQNLSSFRNCVCGVGDTAQRNSEFLGLRHWVYINDAGYMYNWGAKTEMNNSAERPYAGMAHHNYLVHVLQLG</sequence>
<dbReference type="RefSeq" id="WP_101893621.1">
    <property type="nucleotide sequence ID" value="NZ_CP022684.1"/>
</dbReference>
<dbReference type="EMBL" id="CP022684">
    <property type="protein sequence ID" value="AUM12285.1"/>
    <property type="molecule type" value="Genomic_DNA"/>
</dbReference>
<evidence type="ECO:0008006" key="3">
    <source>
        <dbReference type="Google" id="ProtNLM"/>
    </source>
</evidence>
<proteinExistence type="predicted"/>
<evidence type="ECO:0000313" key="2">
    <source>
        <dbReference type="Proteomes" id="UP000235116"/>
    </source>
</evidence>
<gene>
    <name evidence="1" type="ORF">Kalk_07605</name>
</gene>
<organism evidence="1 2">
    <name type="scientific">Ketobacter alkanivorans</name>
    <dbReference type="NCBI Taxonomy" id="1917421"/>
    <lineage>
        <taxon>Bacteria</taxon>
        <taxon>Pseudomonadati</taxon>
        <taxon>Pseudomonadota</taxon>
        <taxon>Gammaproteobacteria</taxon>
        <taxon>Pseudomonadales</taxon>
        <taxon>Ketobacteraceae</taxon>
        <taxon>Ketobacter</taxon>
    </lineage>
</organism>